<comment type="similarity">
    <text evidence="2">Belongs to the sodium:solute symporter (SSF) (TC 2.A.21) family.</text>
</comment>
<keyword evidence="4" id="KW-1003">Cell membrane</keyword>
<sequence length="434" mass="47819">VIITDTLMFLLFMTATVVFVVYIVDGFGGIGAAITDMAQLESKPGIASWTGIIGEGTDWPTPLDYVIWAVVMDIAWALVYAVGPWQASRHLMARDEHVVLRAAILASFCVIALQMLVYGAGGLMNLANADITPSETVMIWAAKTMVPEILGAFLLAGIVAAALSSASTFLSLVGFSVSNDMGSKPLALTVNTTRKIMLITSLIALVCCYLFPPNLFWFMLFIGTVFASSWGPVGLMSIWSKRITRDAAFWGMFSGFFMNVIPASIDYLGIYHMPEYYPAVIGTVVSIAVIFVVSARGKVSREEKSYRMRLHRPPPSDIDRAKTIKTMLAPLGLIVYGTAMPFLLLKYYVIPYQIGTGEILPDGSLNWNTVEALITLTVFMLHVPLALMAMKVIWDRYNPQTKRNQRILRRAGLKEKTNKRSKAISPEIEGYKPT</sequence>
<feature type="non-terminal residue" evidence="14">
    <location>
        <position position="1"/>
    </location>
</feature>
<keyword evidence="6" id="KW-0769">Symport</keyword>
<feature type="transmembrane region" description="Helical" evidence="13">
    <location>
        <begin position="98"/>
        <end position="118"/>
    </location>
</feature>
<dbReference type="PANTHER" id="PTHR48086">
    <property type="entry name" value="SODIUM/PROLINE SYMPORTER-RELATED"/>
    <property type="match status" value="1"/>
</dbReference>
<evidence type="ECO:0000256" key="3">
    <source>
        <dbReference type="ARBA" id="ARBA00022448"/>
    </source>
</evidence>
<keyword evidence="10 13" id="KW-0472">Membrane</keyword>
<feature type="transmembrane region" description="Helical" evidence="13">
    <location>
        <begin position="65"/>
        <end position="86"/>
    </location>
</feature>
<keyword evidence="9" id="KW-0406">Ion transport</keyword>
<feature type="transmembrane region" description="Helical" evidence="13">
    <location>
        <begin position="328"/>
        <end position="350"/>
    </location>
</feature>
<feature type="transmembrane region" description="Helical" evidence="13">
    <location>
        <begin position="276"/>
        <end position="299"/>
    </location>
</feature>
<dbReference type="Pfam" id="PF00474">
    <property type="entry name" value="SSF"/>
    <property type="match status" value="1"/>
</dbReference>
<dbReference type="GO" id="GO:0015293">
    <property type="term" value="F:symporter activity"/>
    <property type="evidence" value="ECO:0007669"/>
    <property type="project" value="UniProtKB-KW"/>
</dbReference>
<evidence type="ECO:0000256" key="12">
    <source>
        <dbReference type="SAM" id="MobiDB-lite"/>
    </source>
</evidence>
<dbReference type="PANTHER" id="PTHR48086:SF3">
    <property type="entry name" value="SODIUM_PROLINE SYMPORTER"/>
    <property type="match status" value="1"/>
</dbReference>
<evidence type="ECO:0000256" key="4">
    <source>
        <dbReference type="ARBA" id="ARBA00022475"/>
    </source>
</evidence>
<keyword evidence="3" id="KW-0813">Transport</keyword>
<comment type="subcellular location">
    <subcellularLocation>
        <location evidence="1">Cell membrane</location>
        <topology evidence="1">Multi-pass membrane protein</topology>
    </subcellularLocation>
</comment>
<dbReference type="InterPro" id="IPR001734">
    <property type="entry name" value="Na/solute_symporter"/>
</dbReference>
<evidence type="ECO:0000256" key="10">
    <source>
        <dbReference type="ARBA" id="ARBA00023136"/>
    </source>
</evidence>
<protein>
    <recommendedName>
        <fullName evidence="15">Sodium:solute symporter family protein</fullName>
    </recommendedName>
</protein>
<dbReference type="InterPro" id="IPR038377">
    <property type="entry name" value="Na/Glc_symporter_sf"/>
</dbReference>
<feature type="transmembrane region" description="Helical" evidence="13">
    <location>
        <begin position="7"/>
        <end position="34"/>
    </location>
</feature>
<keyword evidence="8" id="KW-0915">Sodium</keyword>
<feature type="transmembrane region" description="Helical" evidence="13">
    <location>
        <begin position="149"/>
        <end position="175"/>
    </location>
</feature>
<evidence type="ECO:0000256" key="2">
    <source>
        <dbReference type="ARBA" id="ARBA00006434"/>
    </source>
</evidence>
<comment type="caution">
    <text evidence="14">The sequence shown here is derived from an EMBL/GenBank/DDBJ whole genome shotgun (WGS) entry which is preliminary data.</text>
</comment>
<evidence type="ECO:0000256" key="13">
    <source>
        <dbReference type="SAM" id="Phobius"/>
    </source>
</evidence>
<keyword evidence="11" id="KW-0739">Sodium transport</keyword>
<reference evidence="14" key="1">
    <citation type="journal article" date="2014" name="Front. Microbiol.">
        <title>High frequency of phylogenetically diverse reductive dehalogenase-homologous genes in deep subseafloor sedimentary metagenomes.</title>
        <authorList>
            <person name="Kawai M."/>
            <person name="Futagami T."/>
            <person name="Toyoda A."/>
            <person name="Takaki Y."/>
            <person name="Nishi S."/>
            <person name="Hori S."/>
            <person name="Arai W."/>
            <person name="Tsubouchi T."/>
            <person name="Morono Y."/>
            <person name="Uchiyama I."/>
            <person name="Ito T."/>
            <person name="Fujiyama A."/>
            <person name="Inagaki F."/>
            <person name="Takami H."/>
        </authorList>
    </citation>
    <scope>NUCLEOTIDE SEQUENCE</scope>
    <source>
        <strain evidence="14">Expedition CK06-06</strain>
    </source>
</reference>
<evidence type="ECO:0000256" key="1">
    <source>
        <dbReference type="ARBA" id="ARBA00004651"/>
    </source>
</evidence>
<evidence type="ECO:0008006" key="15">
    <source>
        <dbReference type="Google" id="ProtNLM"/>
    </source>
</evidence>
<keyword evidence="7 13" id="KW-1133">Transmembrane helix</keyword>
<feature type="transmembrane region" description="Helical" evidence="13">
    <location>
        <begin position="370"/>
        <end position="394"/>
    </location>
</feature>
<evidence type="ECO:0000256" key="5">
    <source>
        <dbReference type="ARBA" id="ARBA00022692"/>
    </source>
</evidence>
<feature type="transmembrane region" description="Helical" evidence="13">
    <location>
        <begin position="196"/>
        <end position="212"/>
    </location>
</feature>
<accession>X0RZU1</accession>
<dbReference type="PROSITE" id="PS50283">
    <property type="entry name" value="NA_SOLUT_SYMP_3"/>
    <property type="match status" value="1"/>
</dbReference>
<keyword evidence="5 13" id="KW-0812">Transmembrane</keyword>
<gene>
    <name evidence="14" type="ORF">S01H1_07350</name>
</gene>
<dbReference type="EMBL" id="BARS01003792">
    <property type="protein sequence ID" value="GAF68501.1"/>
    <property type="molecule type" value="Genomic_DNA"/>
</dbReference>
<dbReference type="InterPro" id="IPR050277">
    <property type="entry name" value="Sodium:Solute_Symporter"/>
</dbReference>
<dbReference type="GO" id="GO:0006814">
    <property type="term" value="P:sodium ion transport"/>
    <property type="evidence" value="ECO:0007669"/>
    <property type="project" value="UniProtKB-KW"/>
</dbReference>
<evidence type="ECO:0000313" key="14">
    <source>
        <dbReference type="EMBL" id="GAF68501.1"/>
    </source>
</evidence>
<dbReference type="Gene3D" id="1.20.1730.10">
    <property type="entry name" value="Sodium/glucose cotransporter"/>
    <property type="match status" value="1"/>
</dbReference>
<feature type="transmembrane region" description="Helical" evidence="13">
    <location>
        <begin position="218"/>
        <end position="240"/>
    </location>
</feature>
<name>X0RZU1_9ZZZZ</name>
<evidence type="ECO:0000256" key="8">
    <source>
        <dbReference type="ARBA" id="ARBA00023053"/>
    </source>
</evidence>
<evidence type="ECO:0000256" key="6">
    <source>
        <dbReference type="ARBA" id="ARBA00022847"/>
    </source>
</evidence>
<dbReference type="AlphaFoldDB" id="X0RZU1"/>
<evidence type="ECO:0000256" key="9">
    <source>
        <dbReference type="ARBA" id="ARBA00023065"/>
    </source>
</evidence>
<feature type="transmembrane region" description="Helical" evidence="13">
    <location>
        <begin position="247"/>
        <end position="270"/>
    </location>
</feature>
<dbReference type="GO" id="GO:0005886">
    <property type="term" value="C:plasma membrane"/>
    <property type="evidence" value="ECO:0007669"/>
    <property type="project" value="UniProtKB-SubCell"/>
</dbReference>
<proteinExistence type="inferred from homology"/>
<evidence type="ECO:0000256" key="7">
    <source>
        <dbReference type="ARBA" id="ARBA00022989"/>
    </source>
</evidence>
<evidence type="ECO:0000256" key="11">
    <source>
        <dbReference type="ARBA" id="ARBA00023201"/>
    </source>
</evidence>
<feature type="region of interest" description="Disordered" evidence="12">
    <location>
        <begin position="411"/>
        <end position="434"/>
    </location>
</feature>
<organism evidence="14">
    <name type="scientific">marine sediment metagenome</name>
    <dbReference type="NCBI Taxonomy" id="412755"/>
    <lineage>
        <taxon>unclassified sequences</taxon>
        <taxon>metagenomes</taxon>
        <taxon>ecological metagenomes</taxon>
    </lineage>
</organism>